<dbReference type="Pfam" id="PF05225">
    <property type="entry name" value="HTH_psq"/>
    <property type="match status" value="1"/>
</dbReference>
<dbReference type="AlphaFoldDB" id="A0AAE1E326"/>
<name>A0AAE1E326_9GAST</name>
<accession>A0AAE1E326</accession>
<evidence type="ECO:0000256" key="1">
    <source>
        <dbReference type="SAM" id="MobiDB-lite"/>
    </source>
</evidence>
<organism evidence="3 4">
    <name type="scientific">Elysia crispata</name>
    <name type="common">lettuce slug</name>
    <dbReference type="NCBI Taxonomy" id="231223"/>
    <lineage>
        <taxon>Eukaryota</taxon>
        <taxon>Metazoa</taxon>
        <taxon>Spiralia</taxon>
        <taxon>Lophotrochozoa</taxon>
        <taxon>Mollusca</taxon>
        <taxon>Gastropoda</taxon>
        <taxon>Heterobranchia</taxon>
        <taxon>Euthyneura</taxon>
        <taxon>Panpulmonata</taxon>
        <taxon>Sacoglossa</taxon>
        <taxon>Placobranchoidea</taxon>
        <taxon>Plakobranchidae</taxon>
        <taxon>Elysia</taxon>
    </lineage>
</organism>
<feature type="region of interest" description="Disordered" evidence="1">
    <location>
        <begin position="80"/>
        <end position="102"/>
    </location>
</feature>
<feature type="domain" description="HTH psq-type" evidence="2">
    <location>
        <begin position="101"/>
        <end position="137"/>
    </location>
</feature>
<keyword evidence="4" id="KW-1185">Reference proteome</keyword>
<dbReference type="SUPFAM" id="SSF46689">
    <property type="entry name" value="Homeodomain-like"/>
    <property type="match status" value="1"/>
</dbReference>
<dbReference type="GO" id="GO:0003677">
    <property type="term" value="F:DNA binding"/>
    <property type="evidence" value="ECO:0007669"/>
    <property type="project" value="InterPro"/>
</dbReference>
<reference evidence="3" key="1">
    <citation type="journal article" date="2023" name="G3 (Bethesda)">
        <title>A reference genome for the long-term kleptoplast-retaining sea slug Elysia crispata morphotype clarki.</title>
        <authorList>
            <person name="Eastman K.E."/>
            <person name="Pendleton A.L."/>
            <person name="Shaikh M.A."/>
            <person name="Suttiyut T."/>
            <person name="Ogas R."/>
            <person name="Tomko P."/>
            <person name="Gavelis G."/>
            <person name="Widhalm J.R."/>
            <person name="Wisecaver J.H."/>
        </authorList>
    </citation>
    <scope>NUCLEOTIDE SEQUENCE</scope>
    <source>
        <strain evidence="3">ECLA1</strain>
    </source>
</reference>
<dbReference type="InterPro" id="IPR009057">
    <property type="entry name" value="Homeodomain-like_sf"/>
</dbReference>
<dbReference type="Proteomes" id="UP001283361">
    <property type="component" value="Unassembled WGS sequence"/>
</dbReference>
<evidence type="ECO:0000259" key="2">
    <source>
        <dbReference type="Pfam" id="PF05225"/>
    </source>
</evidence>
<sequence>MEKAETGNWVFVRYDRKTYPGEVTSVVGADIQVSVMRPTFSGNWKWPDNPDRIFYTQLDIVQKISPPVPVDSRGQLILEPNMPRMYKPKTGARPYNSAPPTSVAQAIDDYKCGGLSQREICQKYGIPRSSFQNHLKG</sequence>
<comment type="caution">
    <text evidence="3">The sequence shown here is derived from an EMBL/GenBank/DDBJ whole genome shotgun (WGS) entry which is preliminary data.</text>
</comment>
<proteinExistence type="predicted"/>
<dbReference type="Gene3D" id="1.10.10.60">
    <property type="entry name" value="Homeodomain-like"/>
    <property type="match status" value="1"/>
</dbReference>
<protein>
    <recommendedName>
        <fullName evidence="2">HTH psq-type domain-containing protein</fullName>
    </recommendedName>
</protein>
<dbReference type="InterPro" id="IPR007889">
    <property type="entry name" value="HTH_Psq"/>
</dbReference>
<dbReference type="EMBL" id="JAWDGP010001388">
    <property type="protein sequence ID" value="KAK3792182.1"/>
    <property type="molecule type" value="Genomic_DNA"/>
</dbReference>
<evidence type="ECO:0000313" key="3">
    <source>
        <dbReference type="EMBL" id="KAK3792182.1"/>
    </source>
</evidence>
<evidence type="ECO:0000313" key="4">
    <source>
        <dbReference type="Proteomes" id="UP001283361"/>
    </source>
</evidence>
<gene>
    <name evidence="3" type="ORF">RRG08_012860</name>
</gene>